<dbReference type="EMBL" id="JBANEI010000003">
    <property type="protein sequence ID" value="MEI2681404.1"/>
    <property type="molecule type" value="Genomic_DNA"/>
</dbReference>
<name>A0ABU8DD11_ERWAP</name>
<keyword evidence="2" id="KW-1185">Reference proteome</keyword>
<dbReference type="Proteomes" id="UP001306592">
    <property type="component" value="Unassembled WGS sequence"/>
</dbReference>
<evidence type="ECO:0000313" key="1">
    <source>
        <dbReference type="EMBL" id="MEI2681404.1"/>
    </source>
</evidence>
<proteinExistence type="predicted"/>
<protein>
    <submittedName>
        <fullName evidence="1">Uncharacterized protein</fullName>
    </submittedName>
</protein>
<organism evidence="1 2">
    <name type="scientific">Erwinia aphidicola</name>
    <dbReference type="NCBI Taxonomy" id="68334"/>
    <lineage>
        <taxon>Bacteria</taxon>
        <taxon>Pseudomonadati</taxon>
        <taxon>Pseudomonadota</taxon>
        <taxon>Gammaproteobacteria</taxon>
        <taxon>Enterobacterales</taxon>
        <taxon>Erwiniaceae</taxon>
        <taxon>Erwinia</taxon>
    </lineage>
</organism>
<sequence length="73" mass="7687">MLLTAAFRHLLVGVIFSAPLLLAAAPVSQTLLPRARVDVPQLTLPASQPACLAATASGDTRWRLVAGPSTLRR</sequence>
<gene>
    <name evidence="1" type="ORF">V8N49_06960</name>
</gene>
<accession>A0ABU8DD11</accession>
<evidence type="ECO:0000313" key="2">
    <source>
        <dbReference type="Proteomes" id="UP001306592"/>
    </source>
</evidence>
<dbReference type="RefSeq" id="WP_336202705.1">
    <property type="nucleotide sequence ID" value="NZ_JBANEI010000003.1"/>
</dbReference>
<reference evidence="1 2" key="1">
    <citation type="submission" date="2024-02" db="EMBL/GenBank/DDBJ databases">
        <title>First report Erwinia aphidicola in onion in Chile.</title>
        <authorList>
            <person name="Valenzuela M."/>
            <person name="Pena M."/>
            <person name="Dutta B."/>
        </authorList>
    </citation>
    <scope>NUCLEOTIDE SEQUENCE [LARGE SCALE GENOMIC DNA]</scope>
    <source>
        <strain evidence="1 2">QCJ3A</strain>
    </source>
</reference>
<comment type="caution">
    <text evidence="1">The sequence shown here is derived from an EMBL/GenBank/DDBJ whole genome shotgun (WGS) entry which is preliminary data.</text>
</comment>